<gene>
    <name evidence="1" type="ORF">GCM10011274_42230</name>
</gene>
<dbReference type="AlphaFoldDB" id="A0A8H9IDD6"/>
<proteinExistence type="predicted"/>
<reference evidence="1" key="1">
    <citation type="journal article" date="2014" name="Int. J. Syst. Evol. Microbiol.">
        <title>Complete genome sequence of Corynebacterium casei LMG S-19264T (=DSM 44701T), isolated from a smear-ripened cheese.</title>
        <authorList>
            <consortium name="US DOE Joint Genome Institute (JGI-PGF)"/>
            <person name="Walter F."/>
            <person name="Albersmeier A."/>
            <person name="Kalinowski J."/>
            <person name="Ruckert C."/>
        </authorList>
    </citation>
    <scope>NUCLEOTIDE SEQUENCE</scope>
    <source>
        <strain evidence="1">KCTC 32337</strain>
    </source>
</reference>
<name>A0A8H9IDD6_9ALTE</name>
<evidence type="ECO:0000313" key="2">
    <source>
        <dbReference type="Proteomes" id="UP000622604"/>
    </source>
</evidence>
<protein>
    <submittedName>
        <fullName evidence="1">Uncharacterized protein</fullName>
    </submittedName>
</protein>
<dbReference type="Proteomes" id="UP000622604">
    <property type="component" value="Unassembled WGS sequence"/>
</dbReference>
<sequence>MLSIAGYFIPRLRDFGMKYVMAPLQKTEKRPRPLAHNKLYVADKNTEQRAEVHRKVKETSTYRFVVTHPREQPGQY</sequence>
<accession>A0A8H9IDD6</accession>
<dbReference type="EMBL" id="BMZC01000016">
    <property type="protein sequence ID" value="GGZ79858.1"/>
    <property type="molecule type" value="Genomic_DNA"/>
</dbReference>
<evidence type="ECO:0000313" key="1">
    <source>
        <dbReference type="EMBL" id="GGZ79858.1"/>
    </source>
</evidence>
<comment type="caution">
    <text evidence="1">The sequence shown here is derived from an EMBL/GenBank/DDBJ whole genome shotgun (WGS) entry which is preliminary data.</text>
</comment>
<organism evidence="1 2">
    <name type="scientific">Paraglaciecola chathamensis</name>
    <dbReference type="NCBI Taxonomy" id="368405"/>
    <lineage>
        <taxon>Bacteria</taxon>
        <taxon>Pseudomonadati</taxon>
        <taxon>Pseudomonadota</taxon>
        <taxon>Gammaproteobacteria</taxon>
        <taxon>Alteromonadales</taxon>
        <taxon>Alteromonadaceae</taxon>
        <taxon>Paraglaciecola</taxon>
    </lineage>
</organism>
<reference evidence="1" key="2">
    <citation type="submission" date="2020-09" db="EMBL/GenBank/DDBJ databases">
        <authorList>
            <person name="Sun Q."/>
            <person name="Kim S."/>
        </authorList>
    </citation>
    <scope>NUCLEOTIDE SEQUENCE</scope>
    <source>
        <strain evidence="1">KCTC 32337</strain>
    </source>
</reference>